<reference evidence="1 2" key="1">
    <citation type="submission" date="2013-01" db="EMBL/GenBank/DDBJ databases">
        <authorList>
            <person name="Harkins D.M."/>
            <person name="Durkin A.S."/>
            <person name="Brinkac L.M."/>
            <person name="Haft D.H."/>
            <person name="Selengut J.D."/>
            <person name="Sanka R."/>
            <person name="DePew J."/>
            <person name="Purushe J."/>
            <person name="Matthias M.A."/>
            <person name="Vinetz J.M."/>
            <person name="Sutton G.G."/>
            <person name="Nierman W.C."/>
            <person name="Fouts D.E."/>
        </authorList>
    </citation>
    <scope>NUCLEOTIDE SEQUENCE [LARGE SCALE GENOMIC DNA]</scope>
    <source>
        <strain evidence="1 2">ZUN142</strain>
    </source>
</reference>
<protein>
    <submittedName>
        <fullName evidence="1">PF07617 family protein</fullName>
    </submittedName>
</protein>
<evidence type="ECO:0000313" key="1">
    <source>
        <dbReference type="EMBL" id="EMO41290.1"/>
    </source>
</evidence>
<sequence length="168" mass="18863">MLGMSKEKFEQSKREGIHKEMESLVGNWKGVTQMIFEEGKIADESPISGTIKLVLGGRFLLHEYKGSFKGEPLEGIAIYGYHIDKQRYESAWVESFGMGTGIMFSEGNSGSSEWSFTGHYGGETPETRWDWKTSLEKNGDDKLVIFSQNFKPGGVKAGGFRILYDRSI</sequence>
<dbReference type="Pfam" id="PF07617">
    <property type="entry name" value="DUF1579"/>
    <property type="match status" value="1"/>
</dbReference>
<dbReference type="InterPro" id="IPR011473">
    <property type="entry name" value="DUF1579"/>
</dbReference>
<dbReference type="Proteomes" id="UP000012153">
    <property type="component" value="Unassembled WGS sequence"/>
</dbReference>
<dbReference type="AlphaFoldDB" id="M6U9U6"/>
<evidence type="ECO:0000313" key="2">
    <source>
        <dbReference type="Proteomes" id="UP000012153"/>
    </source>
</evidence>
<dbReference type="EMBL" id="AHOP02000022">
    <property type="protein sequence ID" value="EMO41290.1"/>
    <property type="molecule type" value="Genomic_DNA"/>
</dbReference>
<accession>M6U9U6</accession>
<name>M6U9U6_9LEPT</name>
<organism evidence="1 2">
    <name type="scientific">Leptospira noguchii serovar Autumnalis str. ZUN142</name>
    <dbReference type="NCBI Taxonomy" id="1085540"/>
    <lineage>
        <taxon>Bacteria</taxon>
        <taxon>Pseudomonadati</taxon>
        <taxon>Spirochaetota</taxon>
        <taxon>Spirochaetia</taxon>
        <taxon>Leptospirales</taxon>
        <taxon>Leptospiraceae</taxon>
        <taxon>Leptospira</taxon>
    </lineage>
</organism>
<gene>
    <name evidence="1" type="ORF">LEP1GSC186_3547</name>
</gene>
<comment type="caution">
    <text evidence="1">The sequence shown here is derived from an EMBL/GenBank/DDBJ whole genome shotgun (WGS) entry which is preliminary data.</text>
</comment>
<proteinExistence type="predicted"/>